<sequence length="165" mass="18971">MVVEMLQLHLSSQEVDDQFCGVAWQYADDMIFLELRCCSGNEELRFHLHEPHCGAAFPALRQAEGYRSGCVCSFRILTNVQQECFKNVMQPVMLGWVVRYFAHPESITKTEFYLSAAGVSILGGMHIFTHHPYFFNMQRMGMRIRIACCSLVYRKVCPFQRSTAA</sequence>
<organism evidence="1 2">
    <name type="scientific">Hyalomma asiaticum</name>
    <name type="common">Tick</name>
    <dbReference type="NCBI Taxonomy" id="266040"/>
    <lineage>
        <taxon>Eukaryota</taxon>
        <taxon>Metazoa</taxon>
        <taxon>Ecdysozoa</taxon>
        <taxon>Arthropoda</taxon>
        <taxon>Chelicerata</taxon>
        <taxon>Arachnida</taxon>
        <taxon>Acari</taxon>
        <taxon>Parasitiformes</taxon>
        <taxon>Ixodida</taxon>
        <taxon>Ixodoidea</taxon>
        <taxon>Ixodidae</taxon>
        <taxon>Hyalomminae</taxon>
        <taxon>Hyalomma</taxon>
    </lineage>
</organism>
<reference evidence="1" key="1">
    <citation type="submission" date="2020-05" db="EMBL/GenBank/DDBJ databases">
        <title>Large-scale comparative analyses of tick genomes elucidate their genetic diversity and vector capacities.</title>
        <authorList>
            <person name="Jia N."/>
            <person name="Wang J."/>
            <person name="Shi W."/>
            <person name="Du L."/>
            <person name="Sun Y."/>
            <person name="Zhan W."/>
            <person name="Jiang J."/>
            <person name="Wang Q."/>
            <person name="Zhang B."/>
            <person name="Ji P."/>
            <person name="Sakyi L.B."/>
            <person name="Cui X."/>
            <person name="Yuan T."/>
            <person name="Jiang B."/>
            <person name="Yang W."/>
            <person name="Lam T.T.-Y."/>
            <person name="Chang Q."/>
            <person name="Ding S."/>
            <person name="Wang X."/>
            <person name="Zhu J."/>
            <person name="Ruan X."/>
            <person name="Zhao L."/>
            <person name="Wei J."/>
            <person name="Que T."/>
            <person name="Du C."/>
            <person name="Cheng J."/>
            <person name="Dai P."/>
            <person name="Han X."/>
            <person name="Huang E."/>
            <person name="Gao Y."/>
            <person name="Liu J."/>
            <person name="Shao H."/>
            <person name="Ye R."/>
            <person name="Li L."/>
            <person name="Wei W."/>
            <person name="Wang X."/>
            <person name="Wang C."/>
            <person name="Yang T."/>
            <person name="Huo Q."/>
            <person name="Li W."/>
            <person name="Guo W."/>
            <person name="Chen H."/>
            <person name="Zhou L."/>
            <person name="Ni X."/>
            <person name="Tian J."/>
            <person name="Zhou Y."/>
            <person name="Sheng Y."/>
            <person name="Liu T."/>
            <person name="Pan Y."/>
            <person name="Xia L."/>
            <person name="Li J."/>
            <person name="Zhao F."/>
            <person name="Cao W."/>
        </authorList>
    </citation>
    <scope>NUCLEOTIDE SEQUENCE</scope>
    <source>
        <strain evidence="1">Hyas-2018</strain>
    </source>
</reference>
<proteinExistence type="predicted"/>
<name>A0ACB7T0D4_HYAAI</name>
<comment type="caution">
    <text evidence="1">The sequence shown here is derived from an EMBL/GenBank/DDBJ whole genome shotgun (WGS) entry which is preliminary data.</text>
</comment>
<dbReference type="Proteomes" id="UP000821845">
    <property type="component" value="Chromosome 2"/>
</dbReference>
<evidence type="ECO:0000313" key="1">
    <source>
        <dbReference type="EMBL" id="KAH6939777.1"/>
    </source>
</evidence>
<evidence type="ECO:0000313" key="2">
    <source>
        <dbReference type="Proteomes" id="UP000821845"/>
    </source>
</evidence>
<gene>
    <name evidence="1" type="ORF">HPB50_021581</name>
</gene>
<dbReference type="EMBL" id="CM023482">
    <property type="protein sequence ID" value="KAH6939777.1"/>
    <property type="molecule type" value="Genomic_DNA"/>
</dbReference>
<keyword evidence="2" id="KW-1185">Reference proteome</keyword>
<accession>A0ACB7T0D4</accession>
<protein>
    <submittedName>
        <fullName evidence="1">Uncharacterized protein</fullName>
    </submittedName>
</protein>